<dbReference type="InterPro" id="IPR012349">
    <property type="entry name" value="Split_barrel_FMN-bd"/>
</dbReference>
<accession>A0A6M0CH25</accession>
<dbReference type="Gene3D" id="2.30.110.10">
    <property type="entry name" value="Electron Transport, Fmn-binding Protein, Chain A"/>
    <property type="match status" value="1"/>
</dbReference>
<proteinExistence type="inferred from homology"/>
<evidence type="ECO:0000256" key="2">
    <source>
        <dbReference type="ARBA" id="ARBA00022630"/>
    </source>
</evidence>
<evidence type="ECO:0000313" key="7">
    <source>
        <dbReference type="Proteomes" id="UP000474296"/>
    </source>
</evidence>
<evidence type="ECO:0000259" key="5">
    <source>
        <dbReference type="Pfam" id="PF01613"/>
    </source>
</evidence>
<dbReference type="InterPro" id="IPR002563">
    <property type="entry name" value="Flavin_Rdtase-like_dom"/>
</dbReference>
<organism evidence="6 7">
    <name type="scientific">Spongiivirga citrea</name>
    <dbReference type="NCBI Taxonomy" id="1481457"/>
    <lineage>
        <taxon>Bacteria</taxon>
        <taxon>Pseudomonadati</taxon>
        <taxon>Bacteroidota</taxon>
        <taxon>Flavobacteriia</taxon>
        <taxon>Flavobacteriales</taxon>
        <taxon>Flavobacteriaceae</taxon>
        <taxon>Spongiivirga</taxon>
    </lineage>
</organism>
<comment type="caution">
    <text evidence="6">The sequence shown here is derived from an EMBL/GenBank/DDBJ whole genome shotgun (WGS) entry which is preliminary data.</text>
</comment>
<dbReference type="GO" id="GO:0010181">
    <property type="term" value="F:FMN binding"/>
    <property type="evidence" value="ECO:0007669"/>
    <property type="project" value="InterPro"/>
</dbReference>
<dbReference type="SUPFAM" id="SSF50475">
    <property type="entry name" value="FMN-binding split barrel"/>
    <property type="match status" value="1"/>
</dbReference>
<comment type="similarity">
    <text evidence="4">Belongs to the flavoredoxin family.</text>
</comment>
<evidence type="ECO:0000256" key="3">
    <source>
        <dbReference type="ARBA" id="ARBA00022643"/>
    </source>
</evidence>
<dbReference type="PANTHER" id="PTHR33798:SF5">
    <property type="entry name" value="FLAVIN REDUCTASE LIKE DOMAIN-CONTAINING PROTEIN"/>
    <property type="match status" value="1"/>
</dbReference>
<keyword evidence="3" id="KW-0288">FMN</keyword>
<gene>
    <name evidence="6" type="ORF">GWK10_08395</name>
</gene>
<dbReference type="Proteomes" id="UP000474296">
    <property type="component" value="Unassembled WGS sequence"/>
</dbReference>
<dbReference type="RefSeq" id="WP_164031507.1">
    <property type="nucleotide sequence ID" value="NZ_JAABOQ010000003.1"/>
</dbReference>
<comment type="cofactor">
    <cofactor evidence="1">
        <name>FMN</name>
        <dbReference type="ChEBI" id="CHEBI:58210"/>
    </cofactor>
</comment>
<name>A0A6M0CH25_9FLAO</name>
<sequence length="211" mass="24071">MHFTKSDIEQMDRVKRLKIINSVSGIKPANLIATASESGQENVAVFSSVVHLGSNPALLGFIMRPSDTVPRHTYNNIKSTRVYTINHIHKAFAKKAHFTSAKFDENESEFDTCYLTAEYNNQFKAPFVKESHFKMGMRFVQEIDIAINSTKMIIGQIEELIIHDDCWANDDIDLAMVNNVGISGLNTYYALEKIDRYPYARVHEVEDHLKK</sequence>
<dbReference type="EMBL" id="JAABOQ010000003">
    <property type="protein sequence ID" value="NER17228.1"/>
    <property type="molecule type" value="Genomic_DNA"/>
</dbReference>
<dbReference type="Pfam" id="PF01613">
    <property type="entry name" value="Flavin_Reduct"/>
    <property type="match status" value="1"/>
</dbReference>
<protein>
    <submittedName>
        <fullName evidence="6">Flavin oxidoreductase</fullName>
    </submittedName>
</protein>
<keyword evidence="7" id="KW-1185">Reference proteome</keyword>
<evidence type="ECO:0000256" key="4">
    <source>
        <dbReference type="ARBA" id="ARBA00038054"/>
    </source>
</evidence>
<evidence type="ECO:0000256" key="1">
    <source>
        <dbReference type="ARBA" id="ARBA00001917"/>
    </source>
</evidence>
<dbReference type="GO" id="GO:0016646">
    <property type="term" value="F:oxidoreductase activity, acting on the CH-NH group of donors, NAD or NADP as acceptor"/>
    <property type="evidence" value="ECO:0007669"/>
    <property type="project" value="UniProtKB-ARBA"/>
</dbReference>
<reference evidence="6 7" key="1">
    <citation type="submission" date="2020-01" db="EMBL/GenBank/DDBJ databases">
        <title>Spongiivirga citrea KCTC 32990T.</title>
        <authorList>
            <person name="Wang G."/>
        </authorList>
    </citation>
    <scope>NUCLEOTIDE SEQUENCE [LARGE SCALE GENOMIC DNA]</scope>
    <source>
        <strain evidence="6 7">KCTC 32990</strain>
    </source>
</reference>
<keyword evidence="2" id="KW-0285">Flavoprotein</keyword>
<dbReference type="AlphaFoldDB" id="A0A6M0CH25"/>
<evidence type="ECO:0000313" key="6">
    <source>
        <dbReference type="EMBL" id="NER17228.1"/>
    </source>
</evidence>
<feature type="domain" description="Flavin reductase like" evidence="5">
    <location>
        <begin position="31"/>
        <end position="165"/>
    </location>
</feature>
<dbReference type="PANTHER" id="PTHR33798">
    <property type="entry name" value="FLAVOPROTEIN OXYGENASE"/>
    <property type="match status" value="1"/>
</dbReference>